<sequence length="345" mass="35748">MHSEQPAHTRSRRGRTKAAATAGAAALGVGAVAAVALALPTGGGDAAAPTGAQDTAQDAGSPLADAPVGWASEDGGTTGGEGGETVQVSDADALLDAVSGDEATVVEVTGDIDLSGMNDVGSNTTIVGDGSATITGGGFDLSGVENVVIRNLNFNGWDDDAINVQEGSTNVWVDHNSFSNGYDGAVDVKRESDFVTVSWNRFTDHSKTMLLGHSDDHTEDEGHLRVTYHHNFFDGTDTRHPRVRFSASAHVFNNYYVDNAEYGVASTMGAQVLVEGNYFQGVDTPTEVGYGSSGPGELVERDNVYDDSGEPATEGSVEDPPYDYTLDAAEDVPSLVSEGAGPQAQ</sequence>
<comment type="caution">
    <text evidence="6">The sequence shown here is derived from an EMBL/GenBank/DDBJ whole genome shotgun (WGS) entry which is preliminary data.</text>
</comment>
<dbReference type="PANTHER" id="PTHR31683">
    <property type="entry name" value="PECTATE LYASE 18-RELATED"/>
    <property type="match status" value="1"/>
</dbReference>
<feature type="signal peptide" evidence="4">
    <location>
        <begin position="1"/>
        <end position="38"/>
    </location>
</feature>
<name>A0ABT4TYZ3_9ACTN</name>
<feature type="region of interest" description="Disordered" evidence="3">
    <location>
        <begin position="285"/>
        <end position="345"/>
    </location>
</feature>
<keyword evidence="2" id="KW-0964">Secreted</keyword>
<dbReference type="RefSeq" id="WP_270683258.1">
    <property type="nucleotide sequence ID" value="NZ_JAQFWQ010000003.1"/>
</dbReference>
<dbReference type="SMART" id="SM00656">
    <property type="entry name" value="Amb_all"/>
    <property type="match status" value="1"/>
</dbReference>
<dbReference type="Proteomes" id="UP001527866">
    <property type="component" value="Unassembled WGS sequence"/>
</dbReference>
<keyword evidence="2" id="KW-0624">Polysaccharide degradation</keyword>
<protein>
    <submittedName>
        <fullName evidence="6">Right-handed parallel beta-helix repeat-containing protein</fullName>
    </submittedName>
</protein>
<reference evidence="6 7" key="1">
    <citation type="submission" date="2023-01" db="EMBL/GenBank/DDBJ databases">
        <title>Draft genome sequence of Nocardiopsis sp. RSe5-2 isolated from halophytes.</title>
        <authorList>
            <person name="Duangmal K."/>
            <person name="Chantavorakit T."/>
        </authorList>
    </citation>
    <scope>NUCLEOTIDE SEQUENCE [LARGE SCALE GENOMIC DNA]</scope>
    <source>
        <strain evidence="6 7">RSe5-2</strain>
    </source>
</reference>
<dbReference type="SMART" id="SM00710">
    <property type="entry name" value="PbH1"/>
    <property type="match status" value="4"/>
</dbReference>
<evidence type="ECO:0000256" key="2">
    <source>
        <dbReference type="RuleBase" id="RU361173"/>
    </source>
</evidence>
<gene>
    <name evidence="6" type="ORF">O4J56_01765</name>
</gene>
<feature type="chain" id="PRO_5046075588" evidence="4">
    <location>
        <begin position="39"/>
        <end position="345"/>
    </location>
</feature>
<dbReference type="InterPro" id="IPR006311">
    <property type="entry name" value="TAT_signal"/>
</dbReference>
<keyword evidence="7" id="KW-1185">Reference proteome</keyword>
<comment type="similarity">
    <text evidence="2">Belongs to the polysaccharide lyase 1 family.</text>
</comment>
<dbReference type="InterPro" id="IPR002022">
    <property type="entry name" value="Pec_lyase"/>
</dbReference>
<dbReference type="InterPro" id="IPR006626">
    <property type="entry name" value="PbH1"/>
</dbReference>
<evidence type="ECO:0000256" key="3">
    <source>
        <dbReference type="SAM" id="MobiDB-lite"/>
    </source>
</evidence>
<dbReference type="Pfam" id="PF00544">
    <property type="entry name" value="Pectate_lyase_4"/>
    <property type="match status" value="1"/>
</dbReference>
<dbReference type="InterPro" id="IPR011050">
    <property type="entry name" value="Pectin_lyase_fold/virulence"/>
</dbReference>
<feature type="compositionally biased region" description="Low complexity" evidence="3">
    <location>
        <begin position="42"/>
        <end position="59"/>
    </location>
</feature>
<dbReference type="InterPro" id="IPR012334">
    <property type="entry name" value="Pectin_lyas_fold"/>
</dbReference>
<dbReference type="PROSITE" id="PS51318">
    <property type="entry name" value="TAT"/>
    <property type="match status" value="1"/>
</dbReference>
<evidence type="ECO:0000313" key="6">
    <source>
        <dbReference type="EMBL" id="MDA2809352.1"/>
    </source>
</evidence>
<dbReference type="Gene3D" id="2.160.20.10">
    <property type="entry name" value="Single-stranded right-handed beta-helix, Pectin lyase-like"/>
    <property type="match status" value="1"/>
</dbReference>
<evidence type="ECO:0000259" key="5">
    <source>
        <dbReference type="SMART" id="SM00656"/>
    </source>
</evidence>
<evidence type="ECO:0000256" key="4">
    <source>
        <dbReference type="SAM" id="SignalP"/>
    </source>
</evidence>
<feature type="region of interest" description="Disordered" evidence="3">
    <location>
        <begin position="42"/>
        <end position="84"/>
    </location>
</feature>
<keyword evidence="1 2" id="KW-0456">Lyase</keyword>
<proteinExistence type="inferred from homology"/>
<accession>A0ABT4TYZ3</accession>
<keyword evidence="2" id="KW-0119">Carbohydrate metabolism</keyword>
<dbReference type="SUPFAM" id="SSF51126">
    <property type="entry name" value="Pectin lyase-like"/>
    <property type="match status" value="1"/>
</dbReference>
<dbReference type="PANTHER" id="PTHR31683:SF18">
    <property type="entry name" value="PECTATE LYASE 21-RELATED"/>
    <property type="match status" value="1"/>
</dbReference>
<keyword evidence="4" id="KW-0732">Signal</keyword>
<dbReference type="InterPro" id="IPR045032">
    <property type="entry name" value="PEL"/>
</dbReference>
<dbReference type="EMBL" id="JAQFWQ010000003">
    <property type="protein sequence ID" value="MDA2809352.1"/>
    <property type="molecule type" value="Genomic_DNA"/>
</dbReference>
<evidence type="ECO:0000313" key="7">
    <source>
        <dbReference type="Proteomes" id="UP001527866"/>
    </source>
</evidence>
<organism evidence="6 7">
    <name type="scientific">Nocardiopsis endophytica</name>
    <dbReference type="NCBI Taxonomy" id="3018445"/>
    <lineage>
        <taxon>Bacteria</taxon>
        <taxon>Bacillati</taxon>
        <taxon>Actinomycetota</taxon>
        <taxon>Actinomycetes</taxon>
        <taxon>Streptosporangiales</taxon>
        <taxon>Nocardiopsidaceae</taxon>
        <taxon>Nocardiopsis</taxon>
    </lineage>
</organism>
<evidence type="ECO:0000256" key="1">
    <source>
        <dbReference type="ARBA" id="ARBA00023239"/>
    </source>
</evidence>
<comment type="subcellular location">
    <subcellularLocation>
        <location evidence="2">Secreted</location>
    </subcellularLocation>
</comment>
<feature type="domain" description="Pectate lyase" evidence="5">
    <location>
        <begin position="81"/>
        <end position="285"/>
    </location>
</feature>